<reference evidence="2" key="2">
    <citation type="submission" date="2020-05" db="UniProtKB">
        <authorList>
            <consortium name="EnsemblMetazoa"/>
        </authorList>
    </citation>
    <scope>IDENTIFICATION</scope>
    <source>
        <strain evidence="2">Epiroticus2</strain>
    </source>
</reference>
<dbReference type="InterPro" id="IPR036047">
    <property type="entry name" value="F-box-like_dom_sf"/>
</dbReference>
<reference evidence="3" key="1">
    <citation type="submission" date="2013-03" db="EMBL/GenBank/DDBJ databases">
        <title>The Genome Sequence of Anopheles epiroticus epiroticus2.</title>
        <authorList>
            <consortium name="The Broad Institute Genomics Platform"/>
            <person name="Neafsey D.E."/>
            <person name="Howell P."/>
            <person name="Walker B."/>
            <person name="Young S.K."/>
            <person name="Zeng Q."/>
            <person name="Gargeya S."/>
            <person name="Fitzgerald M."/>
            <person name="Haas B."/>
            <person name="Abouelleil A."/>
            <person name="Allen A.W."/>
            <person name="Alvarado L."/>
            <person name="Arachchi H.M."/>
            <person name="Berlin A.M."/>
            <person name="Chapman S.B."/>
            <person name="Gainer-Dewar J."/>
            <person name="Goldberg J."/>
            <person name="Griggs A."/>
            <person name="Gujja S."/>
            <person name="Hansen M."/>
            <person name="Howarth C."/>
            <person name="Imamovic A."/>
            <person name="Ireland A."/>
            <person name="Larimer J."/>
            <person name="McCowan C."/>
            <person name="Murphy C."/>
            <person name="Pearson M."/>
            <person name="Poon T.W."/>
            <person name="Priest M."/>
            <person name="Roberts A."/>
            <person name="Saif S."/>
            <person name="Shea T."/>
            <person name="Sisk P."/>
            <person name="Sykes S."/>
            <person name="Wortman J."/>
            <person name="Nusbaum C."/>
            <person name="Birren B."/>
        </authorList>
    </citation>
    <scope>NUCLEOTIDE SEQUENCE [LARGE SCALE GENOMIC DNA]</scope>
    <source>
        <strain evidence="3">Epiroticus2</strain>
    </source>
</reference>
<dbReference type="SUPFAM" id="SSF53300">
    <property type="entry name" value="vWA-like"/>
    <property type="match status" value="1"/>
</dbReference>
<dbReference type="PANTHER" id="PTHR12957">
    <property type="entry name" value="DEAD/H BOX POLYPEPTIDE 26/DICE1-RELATED"/>
    <property type="match status" value="1"/>
</dbReference>
<dbReference type="SUPFAM" id="SSF81383">
    <property type="entry name" value="F-box domain"/>
    <property type="match status" value="1"/>
</dbReference>
<protein>
    <submittedName>
        <fullName evidence="2">F-box domain-containing protein</fullName>
    </submittedName>
</protein>
<dbReference type="Gene3D" id="1.20.1280.50">
    <property type="match status" value="1"/>
</dbReference>
<sequence length="754" mass="86950">MTLVIFLIDNTPSMLQRTNIDGKYVSWLEVAKQAVKLFFARVVEKNIKEVRYMMLTYDAPPDHVKVGFNETYAQLVEALRTLECTGTQSVHRALQNLFELLNQERMMMGVDTYGHGRCPFYHMYTFIVLISKNYQRQQMSSTFLPLPRGAPGALLTKEPFRWDQRLFALILQYSSDDPNETKDSAISKYGTGLDLAAIDAMCQSTGGWSCLIRSPSHLLYHVQMVIECMKKKLIIDCESKSKGWWPFPEPGWVSSELMPRDAHPKLHVLAPRSEEPKWIPNFPVDKYELDMCSALCQHTLFTSACGMVWPVVVTSGSQTAKQLPFGYLKKTCSKILEHIFSHLDYRSRRNLTLVCHRWNAVLLSERYIGRNVTLAIDGTRIPSLHKCILHRVYPNLTLKLDTKVAGDALKALRLLSTLIPEPSSVELRLARSNESLWVAFCKEQFFPLNKVHTFHLLGCCDMTSSQTLPPLHMDELRTLKLEYSSLCEQFLVAPKLSRLYLCVFSKVHLNILPQFIGQLHALTVVFLSKECYNFFELKPTGLRELTIDRREKGMTKSDRNVSIAFFTRLVHLQRLELRVKFVDSVVLHTIVGKLRQLTDLSLQVAEGTIELKHISNHTRLERLRIVAYRVNLQNVHLPALRSFVLGSDELPGTHVEGFEGLMAFQRLRSLTLMNVKIYPEVLQLTPTYSVERMVIAHYRRIEETHLQMLVKRFPALRWLRVSHCHGLYKREIDKLKRMLPEVAIAFDEVKTFRL</sequence>
<organism evidence="2 3">
    <name type="scientific">Anopheles epiroticus</name>
    <dbReference type="NCBI Taxonomy" id="199890"/>
    <lineage>
        <taxon>Eukaryota</taxon>
        <taxon>Metazoa</taxon>
        <taxon>Ecdysozoa</taxon>
        <taxon>Arthropoda</taxon>
        <taxon>Hexapoda</taxon>
        <taxon>Insecta</taxon>
        <taxon>Pterygota</taxon>
        <taxon>Neoptera</taxon>
        <taxon>Endopterygota</taxon>
        <taxon>Diptera</taxon>
        <taxon>Nematocera</taxon>
        <taxon>Culicoidea</taxon>
        <taxon>Culicidae</taxon>
        <taxon>Anophelinae</taxon>
        <taxon>Anopheles</taxon>
    </lineage>
</organism>
<evidence type="ECO:0000313" key="3">
    <source>
        <dbReference type="Proteomes" id="UP000075885"/>
    </source>
</evidence>
<accession>A0A182P1K9</accession>
<dbReference type="CDD" id="cd09917">
    <property type="entry name" value="F-box_SF"/>
    <property type="match status" value="1"/>
</dbReference>
<dbReference type="SUPFAM" id="SSF52047">
    <property type="entry name" value="RNI-like"/>
    <property type="match status" value="1"/>
</dbReference>
<dbReference type="SMART" id="SM00256">
    <property type="entry name" value="FBOX"/>
    <property type="match status" value="1"/>
</dbReference>
<dbReference type="GO" id="GO:0034472">
    <property type="term" value="P:snRNA 3'-end processing"/>
    <property type="evidence" value="ECO:0007669"/>
    <property type="project" value="TreeGrafter"/>
</dbReference>
<dbReference type="AlphaFoldDB" id="A0A182P1K9"/>
<dbReference type="STRING" id="199890.A0A182P1K9"/>
<keyword evidence="3" id="KW-1185">Reference proteome</keyword>
<dbReference type="InterPro" id="IPR051113">
    <property type="entry name" value="Integrator_subunit6"/>
</dbReference>
<dbReference type="Gene3D" id="3.80.10.10">
    <property type="entry name" value="Ribonuclease Inhibitor"/>
    <property type="match status" value="1"/>
</dbReference>
<dbReference type="InterPro" id="IPR032675">
    <property type="entry name" value="LRR_dom_sf"/>
</dbReference>
<dbReference type="InterPro" id="IPR036465">
    <property type="entry name" value="vWFA_dom_sf"/>
</dbReference>
<dbReference type="VEuPathDB" id="VectorBase:AEPI000791"/>
<dbReference type="InterPro" id="IPR002035">
    <property type="entry name" value="VWF_A"/>
</dbReference>
<dbReference type="CDD" id="cd00198">
    <property type="entry name" value="vWFA"/>
    <property type="match status" value="1"/>
</dbReference>
<dbReference type="Proteomes" id="UP000075885">
    <property type="component" value="Unassembled WGS sequence"/>
</dbReference>
<proteinExistence type="predicted"/>
<name>A0A182P1K9_9DIPT</name>
<dbReference type="Pfam" id="PF13519">
    <property type="entry name" value="VWA_2"/>
    <property type="match status" value="1"/>
</dbReference>
<feature type="domain" description="F-box" evidence="1">
    <location>
        <begin position="331"/>
        <end position="372"/>
    </location>
</feature>
<evidence type="ECO:0000313" key="2">
    <source>
        <dbReference type="EnsemblMetazoa" id="AEPI000791-PA"/>
    </source>
</evidence>
<dbReference type="GO" id="GO:0032039">
    <property type="term" value="C:integrator complex"/>
    <property type="evidence" value="ECO:0007669"/>
    <property type="project" value="TreeGrafter"/>
</dbReference>
<dbReference type="InterPro" id="IPR001810">
    <property type="entry name" value="F-box_dom"/>
</dbReference>
<dbReference type="Pfam" id="PF12937">
    <property type="entry name" value="F-box-like"/>
    <property type="match status" value="1"/>
</dbReference>
<evidence type="ECO:0000259" key="1">
    <source>
        <dbReference type="SMART" id="SM00256"/>
    </source>
</evidence>
<dbReference type="InterPro" id="IPR057413">
    <property type="entry name" value="Beta-barrel_INTS6"/>
</dbReference>
<dbReference type="Pfam" id="PF25462">
    <property type="entry name" value="Beta-barrel_INTS6"/>
    <property type="match status" value="1"/>
</dbReference>
<dbReference type="EnsemblMetazoa" id="AEPI000791-RA">
    <property type="protein sequence ID" value="AEPI000791-PA"/>
    <property type="gene ID" value="AEPI000791"/>
</dbReference>
<dbReference type="PANTHER" id="PTHR12957:SF2">
    <property type="entry name" value="INTEGRATOR COMPLEX SUBUNIT 6"/>
    <property type="match status" value="1"/>
</dbReference>
<dbReference type="Gene3D" id="3.40.50.410">
    <property type="entry name" value="von Willebrand factor, type A domain"/>
    <property type="match status" value="1"/>
</dbReference>